<keyword evidence="2" id="KW-0472">Membrane</keyword>
<comment type="subcellular location">
    <subcellularLocation>
        <location evidence="1">Cell outer membrane</location>
    </subcellularLocation>
</comment>
<comment type="caution">
    <text evidence="4">The sequence shown here is derived from an EMBL/GenBank/DDBJ whole genome shotgun (WGS) entry which is preliminary data.</text>
</comment>
<name>A0A511UKX1_9GAMM</name>
<dbReference type="SUPFAM" id="SSF56935">
    <property type="entry name" value="Porins"/>
    <property type="match status" value="1"/>
</dbReference>
<organism evidence="4 5">
    <name type="scientific">Halovibrio variabilis</name>
    <dbReference type="NCBI Taxonomy" id="31910"/>
    <lineage>
        <taxon>Bacteria</taxon>
        <taxon>Pseudomonadati</taxon>
        <taxon>Pseudomonadota</taxon>
        <taxon>Gammaproteobacteria</taxon>
        <taxon>Oceanospirillales</taxon>
        <taxon>Halomonadaceae</taxon>
        <taxon>Halovibrio</taxon>
    </lineage>
</organism>
<protein>
    <submittedName>
        <fullName evidence="4">Uncharacterized protein</fullName>
    </submittedName>
</protein>
<evidence type="ECO:0000256" key="2">
    <source>
        <dbReference type="ARBA" id="ARBA00023136"/>
    </source>
</evidence>
<dbReference type="Proteomes" id="UP000321303">
    <property type="component" value="Unassembled WGS sequence"/>
</dbReference>
<gene>
    <name evidence="4" type="ORF">HVA01_09000</name>
</gene>
<dbReference type="AlphaFoldDB" id="A0A511UKX1"/>
<reference evidence="4 5" key="1">
    <citation type="submission" date="2019-07" db="EMBL/GenBank/DDBJ databases">
        <title>Whole genome shotgun sequence of Halomonas variabilis NBRC 102410.</title>
        <authorList>
            <person name="Hosoyama A."/>
            <person name="Uohara A."/>
            <person name="Ohji S."/>
            <person name="Ichikawa N."/>
        </authorList>
    </citation>
    <scope>NUCLEOTIDE SEQUENCE [LARGE SCALE GENOMIC DNA]</scope>
    <source>
        <strain evidence="4 5">NBRC 102410</strain>
    </source>
</reference>
<keyword evidence="5" id="KW-1185">Reference proteome</keyword>
<evidence type="ECO:0000313" key="5">
    <source>
        <dbReference type="Proteomes" id="UP000321303"/>
    </source>
</evidence>
<accession>A0A511UKX1</accession>
<dbReference type="InterPro" id="IPR036942">
    <property type="entry name" value="Beta-barrel_TonB_sf"/>
</dbReference>
<dbReference type="EMBL" id="BJXV01000003">
    <property type="protein sequence ID" value="GEN27254.1"/>
    <property type="molecule type" value="Genomic_DNA"/>
</dbReference>
<proteinExistence type="predicted"/>
<keyword evidence="3" id="KW-0998">Cell outer membrane</keyword>
<sequence length="84" mass="9705">MAAWNNRLVGLYKERDGTIDSWTVDNRVVGTWCTERTENTLLLGADDLLTREIDKEQTGLYAQNQLRIDERWVLLGGVRCGQHR</sequence>
<dbReference type="GO" id="GO:0009279">
    <property type="term" value="C:cell outer membrane"/>
    <property type="evidence" value="ECO:0007669"/>
    <property type="project" value="UniProtKB-SubCell"/>
</dbReference>
<dbReference type="RefSeq" id="WP_246129456.1">
    <property type="nucleotide sequence ID" value="NZ_BJXV01000003.1"/>
</dbReference>
<evidence type="ECO:0000313" key="4">
    <source>
        <dbReference type="EMBL" id="GEN27254.1"/>
    </source>
</evidence>
<dbReference type="Gene3D" id="2.40.170.20">
    <property type="entry name" value="TonB-dependent receptor, beta-barrel domain"/>
    <property type="match status" value="1"/>
</dbReference>
<evidence type="ECO:0000256" key="3">
    <source>
        <dbReference type="ARBA" id="ARBA00023237"/>
    </source>
</evidence>
<evidence type="ECO:0000256" key="1">
    <source>
        <dbReference type="ARBA" id="ARBA00004442"/>
    </source>
</evidence>